<reference evidence="2 3" key="1">
    <citation type="submission" date="2015-12" db="EMBL/GenBank/DDBJ databases">
        <title>Draft genome sequence of Moniliophthora roreri, the causal agent of frosty pod rot of cacao.</title>
        <authorList>
            <person name="Aime M.C."/>
            <person name="Diaz-Valderrama J.R."/>
            <person name="Kijpornyongpan T."/>
            <person name="Phillips-Mora W."/>
        </authorList>
    </citation>
    <scope>NUCLEOTIDE SEQUENCE [LARGE SCALE GENOMIC DNA]</scope>
    <source>
        <strain evidence="2 3">MCA 2952</strain>
    </source>
</reference>
<sequence length="197" mass="21502">MSLKTLCQLGCDHAFFRITQSGPEIIFPSSSNHISSSYQLHPLEPVLCERIGAIGRSTVAGVISDTHSEALKTGSPEVEVMEGASYSKRKLPDAAASKEATLSQPTKKQRTSVSSVTPIRRSARLRLQSTGRQGRADVPAPGPSRSTKYTPPQEHLSVNEYVESREHCYSLQGNVVQSVQFGTKTTIWSIQTLIPNH</sequence>
<accession>A0A0W0FXA7</accession>
<gene>
    <name evidence="2" type="ORF">WG66_6558</name>
</gene>
<evidence type="ECO:0000256" key="1">
    <source>
        <dbReference type="SAM" id="MobiDB-lite"/>
    </source>
</evidence>
<comment type="caution">
    <text evidence="2">The sequence shown here is derived from an EMBL/GenBank/DDBJ whole genome shotgun (WGS) entry which is preliminary data.</text>
</comment>
<organism evidence="2 3">
    <name type="scientific">Moniliophthora roreri</name>
    <name type="common">Frosty pod rot fungus</name>
    <name type="synonym">Monilia roreri</name>
    <dbReference type="NCBI Taxonomy" id="221103"/>
    <lineage>
        <taxon>Eukaryota</taxon>
        <taxon>Fungi</taxon>
        <taxon>Dikarya</taxon>
        <taxon>Basidiomycota</taxon>
        <taxon>Agaricomycotina</taxon>
        <taxon>Agaricomycetes</taxon>
        <taxon>Agaricomycetidae</taxon>
        <taxon>Agaricales</taxon>
        <taxon>Marasmiineae</taxon>
        <taxon>Marasmiaceae</taxon>
        <taxon>Moniliophthora</taxon>
    </lineage>
</organism>
<evidence type="ECO:0000313" key="3">
    <source>
        <dbReference type="Proteomes" id="UP000054988"/>
    </source>
</evidence>
<dbReference type="Proteomes" id="UP000054988">
    <property type="component" value="Unassembled WGS sequence"/>
</dbReference>
<name>A0A0W0FXA7_MONRR</name>
<proteinExistence type="predicted"/>
<dbReference type="AlphaFoldDB" id="A0A0W0FXA7"/>
<protein>
    <submittedName>
        <fullName evidence="2">Uncharacterized protein</fullName>
    </submittedName>
</protein>
<feature type="compositionally biased region" description="Polar residues" evidence="1">
    <location>
        <begin position="100"/>
        <end position="117"/>
    </location>
</feature>
<dbReference type="EMBL" id="LATX01001542">
    <property type="protein sequence ID" value="KTB40853.1"/>
    <property type="molecule type" value="Genomic_DNA"/>
</dbReference>
<feature type="region of interest" description="Disordered" evidence="1">
    <location>
        <begin position="69"/>
        <end position="153"/>
    </location>
</feature>
<evidence type="ECO:0000313" key="2">
    <source>
        <dbReference type="EMBL" id="KTB40853.1"/>
    </source>
</evidence>